<comment type="caution">
    <text evidence="3">The sequence shown here is derived from an EMBL/GenBank/DDBJ whole genome shotgun (WGS) entry which is preliminary data.</text>
</comment>
<dbReference type="GO" id="GO:0005524">
    <property type="term" value="F:ATP binding"/>
    <property type="evidence" value="ECO:0007669"/>
    <property type="project" value="InterPro"/>
</dbReference>
<name>A0A2V3ITD5_9FLOR</name>
<evidence type="ECO:0000256" key="1">
    <source>
        <dbReference type="SAM" id="MobiDB-lite"/>
    </source>
</evidence>
<keyword evidence="4" id="KW-1185">Reference proteome</keyword>
<feature type="compositionally biased region" description="Polar residues" evidence="1">
    <location>
        <begin position="521"/>
        <end position="534"/>
    </location>
</feature>
<gene>
    <name evidence="3" type="ORF">BWQ96_04801</name>
</gene>
<reference evidence="3 4" key="1">
    <citation type="journal article" date="2018" name="Mol. Biol. Evol.">
        <title>Analysis of the draft genome of the red seaweed Gracilariopsis chorda provides insights into genome size evolution in Rhodophyta.</title>
        <authorList>
            <person name="Lee J."/>
            <person name="Yang E.C."/>
            <person name="Graf L."/>
            <person name="Yang J.H."/>
            <person name="Qiu H."/>
            <person name="Zel Zion U."/>
            <person name="Chan C.X."/>
            <person name="Stephens T.G."/>
            <person name="Weber A.P.M."/>
            <person name="Boo G.H."/>
            <person name="Boo S.M."/>
            <person name="Kim K.M."/>
            <person name="Shin Y."/>
            <person name="Jung M."/>
            <person name="Lee S.J."/>
            <person name="Yim H.S."/>
            <person name="Lee J.H."/>
            <person name="Bhattacharya D."/>
            <person name="Yoon H.S."/>
        </authorList>
    </citation>
    <scope>NUCLEOTIDE SEQUENCE [LARGE SCALE GENOMIC DNA]</scope>
    <source>
        <strain evidence="3 4">SKKU-2015</strain>
        <tissue evidence="3">Whole body</tissue>
    </source>
</reference>
<dbReference type="InterPro" id="IPR011009">
    <property type="entry name" value="Kinase-like_dom_sf"/>
</dbReference>
<feature type="region of interest" description="Disordered" evidence="1">
    <location>
        <begin position="1"/>
        <end position="36"/>
    </location>
</feature>
<proteinExistence type="predicted"/>
<dbReference type="Gene3D" id="1.10.510.10">
    <property type="entry name" value="Transferase(Phosphotransferase) domain 1"/>
    <property type="match status" value="1"/>
</dbReference>
<feature type="compositionally biased region" description="Basic and acidic residues" evidence="1">
    <location>
        <begin position="24"/>
        <end position="33"/>
    </location>
</feature>
<sequence length="637" mass="71658">MDSSSFSYDRRFSGTTAEGYNSDRPTHDDRFSSYHESLPYSSSSFSPPTSNSALPKSKVAVLSGPIRSFCGWALVRLGKLSRSSRRWVLLHSCVLSISHTQITRHTSAAQLTINLDAASATLVPMRFECQLRTKTHRVILQFASEPDMRCFKAAFEYANRSIDRFYKLLPHKQLGTGRASKVVFAFDTCSGDHAAVKVINKQNARLTDREFAEKEVIMRMSIQHPSIVQTLDIFESPLDLFVVMELMPGGSLDRRMARFDAPLSEPDACIVMQRLFTALAFLHSRGIVHRNVKPENIFLDLSNEFQWPHTAKLSDFSLACFLDDPDSGMQVVGTPEFLAPEASIMSFNSDGHRQVVFGMEIDMWAAGVTLYSLLSMELPFEGEYPPDVFKKARSGELNFPRKSFRRVSTQAISLIRALLNVDRRKRLTAQTVLLHPWFEMHLGHGQELIESHVSTTKSNDVYHSELISKWRSVACALMFCSRLVRCTPGTVVREREREREREEMRFEFNVSSVSIAPERSQLPSVHSEQRTSGALSPDKSKTVLSRLSSASTVKTGSSSGTGTLSASSTRNEARTEVQKFDTSPTAPLFLGERHDPVSFEFRSVIGMHRLMKDTADIADRERADGGPGSWFWIGRKR</sequence>
<dbReference type="InterPro" id="IPR000719">
    <property type="entry name" value="Prot_kinase_dom"/>
</dbReference>
<feature type="compositionally biased region" description="Low complexity" evidence="1">
    <location>
        <begin position="547"/>
        <end position="569"/>
    </location>
</feature>
<dbReference type="SUPFAM" id="SSF56112">
    <property type="entry name" value="Protein kinase-like (PK-like)"/>
    <property type="match status" value="1"/>
</dbReference>
<dbReference type="EMBL" id="NBIV01000061">
    <property type="protein sequence ID" value="PXF45386.1"/>
    <property type="molecule type" value="Genomic_DNA"/>
</dbReference>
<accession>A0A2V3ITD5</accession>
<keyword evidence="3" id="KW-0808">Transferase</keyword>
<evidence type="ECO:0000313" key="3">
    <source>
        <dbReference type="EMBL" id="PXF45386.1"/>
    </source>
</evidence>
<dbReference type="PROSITE" id="PS50011">
    <property type="entry name" value="PROTEIN_KINASE_DOM"/>
    <property type="match status" value="1"/>
</dbReference>
<dbReference type="PANTHER" id="PTHR24347">
    <property type="entry name" value="SERINE/THREONINE-PROTEIN KINASE"/>
    <property type="match status" value="1"/>
</dbReference>
<feature type="region of interest" description="Disordered" evidence="1">
    <location>
        <begin position="519"/>
        <end position="588"/>
    </location>
</feature>
<evidence type="ECO:0000259" key="2">
    <source>
        <dbReference type="PROSITE" id="PS50011"/>
    </source>
</evidence>
<dbReference type="STRING" id="448386.A0A2V3ITD5"/>
<feature type="domain" description="Protein kinase" evidence="2">
    <location>
        <begin position="168"/>
        <end position="438"/>
    </location>
</feature>
<dbReference type="AlphaFoldDB" id="A0A2V3ITD5"/>
<dbReference type="OrthoDB" id="40902at2759"/>
<protein>
    <submittedName>
        <fullName evidence="3">Putative serine/threonine-protein kinase fhkC</fullName>
    </submittedName>
</protein>
<keyword evidence="3" id="KW-0418">Kinase</keyword>
<dbReference type="GO" id="GO:0004672">
    <property type="term" value="F:protein kinase activity"/>
    <property type="evidence" value="ECO:0007669"/>
    <property type="project" value="InterPro"/>
</dbReference>
<organism evidence="3 4">
    <name type="scientific">Gracilariopsis chorda</name>
    <dbReference type="NCBI Taxonomy" id="448386"/>
    <lineage>
        <taxon>Eukaryota</taxon>
        <taxon>Rhodophyta</taxon>
        <taxon>Florideophyceae</taxon>
        <taxon>Rhodymeniophycidae</taxon>
        <taxon>Gracilariales</taxon>
        <taxon>Gracilariaceae</taxon>
        <taxon>Gracilariopsis</taxon>
    </lineage>
</organism>
<dbReference type="Pfam" id="PF00069">
    <property type="entry name" value="Pkinase"/>
    <property type="match status" value="1"/>
</dbReference>
<dbReference type="Proteomes" id="UP000247409">
    <property type="component" value="Unassembled WGS sequence"/>
</dbReference>
<evidence type="ECO:0000313" key="4">
    <source>
        <dbReference type="Proteomes" id="UP000247409"/>
    </source>
</evidence>